<evidence type="ECO:0000313" key="2">
    <source>
        <dbReference type="Proteomes" id="UP001367508"/>
    </source>
</evidence>
<protein>
    <submittedName>
        <fullName evidence="1">Uncharacterized protein</fullName>
    </submittedName>
</protein>
<gene>
    <name evidence="1" type="ORF">VNO77_22607</name>
</gene>
<dbReference type="AlphaFoldDB" id="A0AAN9L658"/>
<reference evidence="1 2" key="1">
    <citation type="submission" date="2024-01" db="EMBL/GenBank/DDBJ databases">
        <title>The genomes of 5 underutilized Papilionoideae crops provide insights into root nodulation and disease resistanc.</title>
        <authorList>
            <person name="Jiang F."/>
        </authorList>
    </citation>
    <scope>NUCLEOTIDE SEQUENCE [LARGE SCALE GENOMIC DNA]</scope>
    <source>
        <strain evidence="1">LVBAO_FW01</strain>
        <tissue evidence="1">Leaves</tissue>
    </source>
</reference>
<dbReference type="EMBL" id="JAYMYQ010000005">
    <property type="protein sequence ID" value="KAK7328498.1"/>
    <property type="molecule type" value="Genomic_DNA"/>
</dbReference>
<dbReference type="Proteomes" id="UP001367508">
    <property type="component" value="Unassembled WGS sequence"/>
</dbReference>
<keyword evidence="2" id="KW-1185">Reference proteome</keyword>
<evidence type="ECO:0000313" key="1">
    <source>
        <dbReference type="EMBL" id="KAK7328498.1"/>
    </source>
</evidence>
<organism evidence="1 2">
    <name type="scientific">Canavalia gladiata</name>
    <name type="common">Sword bean</name>
    <name type="synonym">Dolichos gladiatus</name>
    <dbReference type="NCBI Taxonomy" id="3824"/>
    <lineage>
        <taxon>Eukaryota</taxon>
        <taxon>Viridiplantae</taxon>
        <taxon>Streptophyta</taxon>
        <taxon>Embryophyta</taxon>
        <taxon>Tracheophyta</taxon>
        <taxon>Spermatophyta</taxon>
        <taxon>Magnoliopsida</taxon>
        <taxon>eudicotyledons</taxon>
        <taxon>Gunneridae</taxon>
        <taxon>Pentapetalae</taxon>
        <taxon>rosids</taxon>
        <taxon>fabids</taxon>
        <taxon>Fabales</taxon>
        <taxon>Fabaceae</taxon>
        <taxon>Papilionoideae</taxon>
        <taxon>50 kb inversion clade</taxon>
        <taxon>NPAAA clade</taxon>
        <taxon>indigoferoid/millettioid clade</taxon>
        <taxon>Phaseoleae</taxon>
        <taxon>Canavalia</taxon>
    </lineage>
</organism>
<proteinExistence type="predicted"/>
<sequence>MQANIIDTEEPRGSSLNQHQWLNNQTNIGLDGVYSFVFVTAVRCVIRILLDVMLNIDKARPAASQFELRANSSKTGHTSHSSKWTLLIPNGQADSPINWPNSKLIGPSN</sequence>
<comment type="caution">
    <text evidence="1">The sequence shown here is derived from an EMBL/GenBank/DDBJ whole genome shotgun (WGS) entry which is preliminary data.</text>
</comment>
<name>A0AAN9L658_CANGL</name>
<accession>A0AAN9L658</accession>